<dbReference type="SUPFAM" id="SSF48452">
    <property type="entry name" value="TPR-like"/>
    <property type="match status" value="2"/>
</dbReference>
<feature type="domain" description="Bacterial transcriptional activator" evidence="2">
    <location>
        <begin position="124"/>
        <end position="266"/>
    </location>
</feature>
<evidence type="ECO:0000256" key="1">
    <source>
        <dbReference type="SAM" id="MobiDB-lite"/>
    </source>
</evidence>
<dbReference type="KEGG" id="naci:NUH88_21415"/>
<evidence type="ECO:0000313" key="3">
    <source>
        <dbReference type="EMBL" id="UUX49934.1"/>
    </source>
</evidence>
<dbReference type="InterPro" id="IPR036388">
    <property type="entry name" value="WH-like_DNA-bd_sf"/>
</dbReference>
<dbReference type="Pfam" id="PF03704">
    <property type="entry name" value="BTAD"/>
    <property type="match status" value="1"/>
</dbReference>
<reference evidence="3" key="1">
    <citation type="submission" date="2022-08" db="EMBL/GenBank/DDBJ databases">
        <title>Nisaea acidiphila sp. nov., isolated from a marine algal debris and emended description of the genus Nisaea Urios et al. 2008.</title>
        <authorList>
            <person name="Kwon K."/>
        </authorList>
    </citation>
    <scope>NUCLEOTIDE SEQUENCE</scope>
    <source>
        <strain evidence="3">MEBiC11861</strain>
    </source>
</reference>
<dbReference type="InterPro" id="IPR005158">
    <property type="entry name" value="BTAD"/>
</dbReference>
<feature type="region of interest" description="Disordered" evidence="1">
    <location>
        <begin position="1"/>
        <end position="22"/>
    </location>
</feature>
<dbReference type="PANTHER" id="PTHR35807">
    <property type="entry name" value="TRANSCRIPTIONAL REGULATOR REDD-RELATED"/>
    <property type="match status" value="1"/>
</dbReference>
<dbReference type="InterPro" id="IPR011990">
    <property type="entry name" value="TPR-like_helical_dom_sf"/>
</dbReference>
<dbReference type="SUPFAM" id="SSF46894">
    <property type="entry name" value="C-terminal effector domain of the bipartite response regulators"/>
    <property type="match status" value="1"/>
</dbReference>
<dbReference type="SMART" id="SM01043">
    <property type="entry name" value="BTAD"/>
    <property type="match status" value="1"/>
</dbReference>
<dbReference type="EMBL" id="CP102480">
    <property type="protein sequence ID" value="UUX49934.1"/>
    <property type="molecule type" value="Genomic_DNA"/>
</dbReference>
<dbReference type="GO" id="GO:0006355">
    <property type="term" value="P:regulation of DNA-templated transcription"/>
    <property type="evidence" value="ECO:0007669"/>
    <property type="project" value="InterPro"/>
</dbReference>
<dbReference type="Gene3D" id="1.25.40.10">
    <property type="entry name" value="Tetratricopeptide repeat domain"/>
    <property type="match status" value="2"/>
</dbReference>
<dbReference type="Gene3D" id="1.10.10.10">
    <property type="entry name" value="Winged helix-like DNA-binding domain superfamily/Winged helix DNA-binding domain"/>
    <property type="match status" value="1"/>
</dbReference>
<gene>
    <name evidence="3" type="ORF">NUH88_21415</name>
</gene>
<keyword evidence="4" id="KW-1185">Reference proteome</keyword>
<dbReference type="InterPro" id="IPR051677">
    <property type="entry name" value="AfsR-DnrI-RedD_regulator"/>
</dbReference>
<dbReference type="RefSeq" id="WP_257768852.1">
    <property type="nucleotide sequence ID" value="NZ_CP102480.1"/>
</dbReference>
<dbReference type="GO" id="GO:0003677">
    <property type="term" value="F:DNA binding"/>
    <property type="evidence" value="ECO:0007669"/>
    <property type="project" value="InterPro"/>
</dbReference>
<name>A0A9J7ARU3_9PROT</name>
<evidence type="ECO:0000259" key="2">
    <source>
        <dbReference type="SMART" id="SM01043"/>
    </source>
</evidence>
<dbReference type="InterPro" id="IPR016032">
    <property type="entry name" value="Sig_transdc_resp-reg_C-effctor"/>
</dbReference>
<sequence>MVDLPYSDSDDVQGGAFQHSATPQGGALRVSLFGGFMIESPDGSTDLPSRKAQAILAYLMLVPAQNETRERIAGLLWSGAPEEQARASLRQALRRLNLFFSAIGIEGIDVTRTEIRLLSKAFTTDLWTILERDSDAPVHPILLQRSDVSASLLLGLEDLDPAFGSWIMVQRQILHDRLVASLEARISDQSRPGGPDGDRISKDAALALANLDPTHEAACRELMIQHARTGDIASALKRYNRLWTLLDTDYDMEPSEETKALVAMIKSGTGPKEAGVEIGAQDDAANPVGAPRLVIGSFSDTGLPEQLKFKARAFRHQFMSSLLKFREWLVVDGEREERSKSFAVLEPSYRVEADTYVKDTVLHVLLSVRATATDTILWSEESPASLETWPRTLKQLVQKLAVAINVDLSSGRTVNPANDGPVSPSIYDRWLQGRGLMRRWTPTSWTQAARVFEAIVADAPEFAPGFSSLSLSHSLKRFVCPGIQEDSNTSSLALEYARHSVETGPKDTKSYHASGWAHLEAGEFERAILCFGIAENLNENDVGVAISAALGIAYCGETEEALRRLETPREMDTSYRPLNWCFEAACRYLCRDYPGTIWAAAKAGENSILYPPAWAAAAFAQLGNSRAAEREAQRFLEITRENWAGDMPPLPGDITRWFLAAQPVRNPEDYFHLKHGLERAGLVTR</sequence>
<dbReference type="Proteomes" id="UP001060336">
    <property type="component" value="Chromosome"/>
</dbReference>
<organism evidence="3 4">
    <name type="scientific">Nisaea acidiphila</name>
    <dbReference type="NCBI Taxonomy" id="1862145"/>
    <lineage>
        <taxon>Bacteria</taxon>
        <taxon>Pseudomonadati</taxon>
        <taxon>Pseudomonadota</taxon>
        <taxon>Alphaproteobacteria</taxon>
        <taxon>Rhodospirillales</taxon>
        <taxon>Thalassobaculaceae</taxon>
        <taxon>Nisaea</taxon>
    </lineage>
</organism>
<evidence type="ECO:0000313" key="4">
    <source>
        <dbReference type="Proteomes" id="UP001060336"/>
    </source>
</evidence>
<protein>
    <recommendedName>
        <fullName evidence="2">Bacterial transcriptional activator domain-containing protein</fullName>
    </recommendedName>
</protein>
<accession>A0A9J7ARU3</accession>
<proteinExistence type="predicted"/>
<dbReference type="AlphaFoldDB" id="A0A9J7ARU3"/>